<organism evidence="2 3">
    <name type="scientific">Desulfoluna spongiiphila</name>
    <dbReference type="NCBI Taxonomy" id="419481"/>
    <lineage>
        <taxon>Bacteria</taxon>
        <taxon>Pseudomonadati</taxon>
        <taxon>Thermodesulfobacteriota</taxon>
        <taxon>Desulfobacteria</taxon>
        <taxon>Desulfobacterales</taxon>
        <taxon>Desulfolunaceae</taxon>
        <taxon>Desulfoluna</taxon>
    </lineage>
</organism>
<dbReference type="SMART" id="SM00332">
    <property type="entry name" value="PP2Cc"/>
    <property type="match status" value="1"/>
</dbReference>
<dbReference type="OrthoDB" id="5496340at2"/>
<dbReference type="InterPro" id="IPR015655">
    <property type="entry name" value="PP2C"/>
</dbReference>
<dbReference type="SUPFAM" id="SSF81606">
    <property type="entry name" value="PP2C-like"/>
    <property type="match status" value="1"/>
</dbReference>
<dbReference type="InterPro" id="IPR001932">
    <property type="entry name" value="PPM-type_phosphatase-like_dom"/>
</dbReference>
<dbReference type="PANTHER" id="PTHR13832">
    <property type="entry name" value="PROTEIN PHOSPHATASE 2C"/>
    <property type="match status" value="1"/>
</dbReference>
<dbReference type="Proteomes" id="UP000198870">
    <property type="component" value="Unassembled WGS sequence"/>
</dbReference>
<dbReference type="RefSeq" id="WP_092207288.1">
    <property type="nucleotide sequence ID" value="NZ_FMUX01000001.1"/>
</dbReference>
<feature type="domain" description="PPM-type phosphatase" evidence="1">
    <location>
        <begin position="11"/>
        <end position="263"/>
    </location>
</feature>
<dbReference type="PROSITE" id="PS51746">
    <property type="entry name" value="PPM_2"/>
    <property type="match status" value="1"/>
</dbReference>
<dbReference type="STRING" id="419481.SAMN05216233_101155"/>
<dbReference type="EMBL" id="FMUX01000001">
    <property type="protein sequence ID" value="SCX76853.1"/>
    <property type="molecule type" value="Genomic_DNA"/>
</dbReference>
<dbReference type="SMART" id="SM00331">
    <property type="entry name" value="PP2C_SIG"/>
    <property type="match status" value="1"/>
</dbReference>
<name>A0A1G5AG50_9BACT</name>
<sequence length="263" mass="28730">MFSFLRGDTSLHAAMSDIGKKYTHNEDSFFLPEANATWEISEAAIEASGRLYILCDGMGGGNAGEVASSLAAGWIARDFYAEPLTGREPTERLAALVCETNTALHALATTHEAYKGMGTTLVAAHVRDGAVSLVAIGDSRAYLFRDGDLRQLTEDHSEIWPLYKNGSLTKEELRAHPRSHVLTKALVVTETLTEDDLFMATETLEDGDFLFLCSDGLTDMVPEEEIRGIMAKKKKIAWKAQALVDAANRHGGRDNITVVLVRV</sequence>
<proteinExistence type="predicted"/>
<reference evidence="2 3" key="1">
    <citation type="submission" date="2016-10" db="EMBL/GenBank/DDBJ databases">
        <authorList>
            <person name="de Groot N.N."/>
        </authorList>
    </citation>
    <scope>NUCLEOTIDE SEQUENCE [LARGE SCALE GENOMIC DNA]</scope>
    <source>
        <strain evidence="2 3">AA1</strain>
    </source>
</reference>
<dbReference type="PANTHER" id="PTHR13832:SF827">
    <property type="entry name" value="PROTEIN PHOSPHATASE 1L"/>
    <property type="match status" value="1"/>
</dbReference>
<evidence type="ECO:0000259" key="1">
    <source>
        <dbReference type="PROSITE" id="PS51746"/>
    </source>
</evidence>
<dbReference type="AlphaFoldDB" id="A0A1G5AG50"/>
<dbReference type="InterPro" id="IPR036457">
    <property type="entry name" value="PPM-type-like_dom_sf"/>
</dbReference>
<dbReference type="Gene3D" id="3.60.40.10">
    <property type="entry name" value="PPM-type phosphatase domain"/>
    <property type="match status" value="1"/>
</dbReference>
<evidence type="ECO:0000313" key="2">
    <source>
        <dbReference type="EMBL" id="SCX76853.1"/>
    </source>
</evidence>
<evidence type="ECO:0000313" key="3">
    <source>
        <dbReference type="Proteomes" id="UP000198870"/>
    </source>
</evidence>
<accession>A0A1G5AG50</accession>
<keyword evidence="3" id="KW-1185">Reference proteome</keyword>
<dbReference type="Pfam" id="PF13672">
    <property type="entry name" value="PP2C_2"/>
    <property type="match status" value="1"/>
</dbReference>
<dbReference type="GO" id="GO:0004722">
    <property type="term" value="F:protein serine/threonine phosphatase activity"/>
    <property type="evidence" value="ECO:0007669"/>
    <property type="project" value="InterPro"/>
</dbReference>
<protein>
    <submittedName>
        <fullName evidence="2">Protein phosphatase</fullName>
    </submittedName>
</protein>
<dbReference type="CDD" id="cd00143">
    <property type="entry name" value="PP2Cc"/>
    <property type="match status" value="1"/>
</dbReference>
<gene>
    <name evidence="2" type="ORF">SAMN05216233_101155</name>
</gene>